<protein>
    <submittedName>
        <fullName evidence="2">Uncharacterized protein</fullName>
    </submittedName>
</protein>
<feature type="compositionally biased region" description="Polar residues" evidence="1">
    <location>
        <begin position="67"/>
        <end position="80"/>
    </location>
</feature>
<feature type="non-terminal residue" evidence="2">
    <location>
        <position position="1"/>
    </location>
</feature>
<evidence type="ECO:0000313" key="2">
    <source>
        <dbReference type="EMBL" id="MCI72079.1"/>
    </source>
</evidence>
<keyword evidence="3" id="KW-1185">Reference proteome</keyword>
<dbReference type="AlphaFoldDB" id="A0A392UEW0"/>
<sequence length="80" mass="8679">FAQELEQTIPVAEDNQDTIATAVHVDRMGEDQDIVVETGEGTKEDVTMTDPSNDESPPSFKPWGVADTQNQTKESTPTAS</sequence>
<feature type="region of interest" description="Disordered" evidence="1">
    <location>
        <begin position="37"/>
        <end position="80"/>
    </location>
</feature>
<name>A0A392UEW0_9FABA</name>
<proteinExistence type="predicted"/>
<dbReference type="EMBL" id="LXQA010810183">
    <property type="protein sequence ID" value="MCI72079.1"/>
    <property type="molecule type" value="Genomic_DNA"/>
</dbReference>
<organism evidence="2 3">
    <name type="scientific">Trifolium medium</name>
    <dbReference type="NCBI Taxonomy" id="97028"/>
    <lineage>
        <taxon>Eukaryota</taxon>
        <taxon>Viridiplantae</taxon>
        <taxon>Streptophyta</taxon>
        <taxon>Embryophyta</taxon>
        <taxon>Tracheophyta</taxon>
        <taxon>Spermatophyta</taxon>
        <taxon>Magnoliopsida</taxon>
        <taxon>eudicotyledons</taxon>
        <taxon>Gunneridae</taxon>
        <taxon>Pentapetalae</taxon>
        <taxon>rosids</taxon>
        <taxon>fabids</taxon>
        <taxon>Fabales</taxon>
        <taxon>Fabaceae</taxon>
        <taxon>Papilionoideae</taxon>
        <taxon>50 kb inversion clade</taxon>
        <taxon>NPAAA clade</taxon>
        <taxon>Hologalegina</taxon>
        <taxon>IRL clade</taxon>
        <taxon>Trifolieae</taxon>
        <taxon>Trifolium</taxon>
    </lineage>
</organism>
<comment type="caution">
    <text evidence="2">The sequence shown here is derived from an EMBL/GenBank/DDBJ whole genome shotgun (WGS) entry which is preliminary data.</text>
</comment>
<dbReference type="Proteomes" id="UP000265520">
    <property type="component" value="Unassembled WGS sequence"/>
</dbReference>
<evidence type="ECO:0000313" key="3">
    <source>
        <dbReference type="Proteomes" id="UP000265520"/>
    </source>
</evidence>
<feature type="non-terminal residue" evidence="2">
    <location>
        <position position="80"/>
    </location>
</feature>
<reference evidence="2 3" key="1">
    <citation type="journal article" date="2018" name="Front. Plant Sci.">
        <title>Red Clover (Trifolium pratense) and Zigzag Clover (T. medium) - A Picture of Genomic Similarities and Differences.</title>
        <authorList>
            <person name="Dluhosova J."/>
            <person name="Istvanek J."/>
            <person name="Nedelnik J."/>
            <person name="Repkova J."/>
        </authorList>
    </citation>
    <scope>NUCLEOTIDE SEQUENCE [LARGE SCALE GENOMIC DNA]</scope>
    <source>
        <strain evidence="3">cv. 10/8</strain>
        <tissue evidence="2">Leaf</tissue>
    </source>
</reference>
<accession>A0A392UEW0</accession>
<evidence type="ECO:0000256" key="1">
    <source>
        <dbReference type="SAM" id="MobiDB-lite"/>
    </source>
</evidence>